<evidence type="ECO:0000313" key="9">
    <source>
        <dbReference type="Proteomes" id="UP000494040"/>
    </source>
</evidence>
<sequence length="448" mass="51216">MVLSKFQTIDTTCVEYVHPWNESCYQSALTLVRPCVKESLRIYVTAYLISLLLRRKVPTKVELYKALLGIIQSSIFLTSHGLGFSASVCLVRRIMGNFNFLTVSFIPSFLSSIVSILIERPSRRGLLSLYVTNVASETVFRMAVDRRLFRPIPFGEVFIFSASVATLLYFYKGIGLPKDPIYSLLKMLVGPCEEVSFKKPEEEVPVYSLKSEKGSCSLVNVQAKLVNAWRKFVFYLKSQSSHPSCPHQFSCAYYTLSAGSRLFIIGYLIQLSFKYLLNLRKIKKNPNLLLKIPLKLENMGLATCFAGFSSIFRAVMCTMRRLYDQDYIIHSLPAGFLAGLSFYFYRDNTIALYFMWKMVQICYNLGSDKGHFPKLNWAPIFFHAFSTAILFHVAILEPHNLRPSYWNFLQAMSGGKIAIMDRVCMDRFGLESSRHLSEVLGRKGKEHR</sequence>
<dbReference type="Proteomes" id="UP000494040">
    <property type="component" value="Unassembled WGS sequence"/>
</dbReference>
<feature type="transmembrane region" description="Helical" evidence="6">
    <location>
        <begin position="378"/>
        <end position="396"/>
    </location>
</feature>
<evidence type="ECO:0000256" key="2">
    <source>
        <dbReference type="ARBA" id="ARBA00008924"/>
    </source>
</evidence>
<keyword evidence="5 6" id="KW-0472">Membrane</keyword>
<proteinExistence type="inferred from homology"/>
<evidence type="ECO:0000313" key="8">
    <source>
        <dbReference type="EnsemblMetazoa" id="XP_014253039.1"/>
    </source>
</evidence>
<dbReference type="PANTHER" id="PTHR12459:SF15">
    <property type="entry name" value="TRANSMEMBRANE PROTEIN 135"/>
    <property type="match status" value="1"/>
</dbReference>
<dbReference type="GeneID" id="106668626"/>
<name>A0A8I6RY67_CIMLE</name>
<keyword evidence="4 6" id="KW-1133">Transmembrane helix</keyword>
<accession>A0A8I6RY67</accession>
<keyword evidence="9" id="KW-1185">Reference proteome</keyword>
<reference evidence="8" key="1">
    <citation type="submission" date="2022-01" db="UniProtKB">
        <authorList>
            <consortium name="EnsemblMetazoa"/>
        </authorList>
    </citation>
    <scope>IDENTIFICATION</scope>
</reference>
<feature type="transmembrane region" description="Helical" evidence="6">
    <location>
        <begin position="151"/>
        <end position="171"/>
    </location>
</feature>
<feature type="transmembrane region" description="Helical" evidence="6">
    <location>
        <begin position="298"/>
        <end position="315"/>
    </location>
</feature>
<feature type="transmembrane region" description="Helical" evidence="6">
    <location>
        <begin position="327"/>
        <end position="345"/>
    </location>
</feature>
<organism evidence="8 9">
    <name type="scientific">Cimex lectularius</name>
    <name type="common">Bed bug</name>
    <name type="synonym">Acanthia lectularia</name>
    <dbReference type="NCBI Taxonomy" id="79782"/>
    <lineage>
        <taxon>Eukaryota</taxon>
        <taxon>Metazoa</taxon>
        <taxon>Ecdysozoa</taxon>
        <taxon>Arthropoda</taxon>
        <taxon>Hexapoda</taxon>
        <taxon>Insecta</taxon>
        <taxon>Pterygota</taxon>
        <taxon>Neoptera</taxon>
        <taxon>Paraneoptera</taxon>
        <taxon>Hemiptera</taxon>
        <taxon>Heteroptera</taxon>
        <taxon>Panheteroptera</taxon>
        <taxon>Cimicomorpha</taxon>
        <taxon>Cimicidae</taxon>
        <taxon>Cimex</taxon>
    </lineage>
</organism>
<dbReference type="InterPro" id="IPR031926">
    <property type="entry name" value="TMEM135_N"/>
</dbReference>
<dbReference type="OMA" id="HPWTDKC"/>
<feature type="transmembrane region" description="Helical" evidence="6">
    <location>
        <begin position="98"/>
        <end position="118"/>
    </location>
</feature>
<protein>
    <recommendedName>
        <fullName evidence="7">Transmembrane protein 135 N-terminal domain-containing protein</fullName>
    </recommendedName>
</protein>
<evidence type="ECO:0000256" key="1">
    <source>
        <dbReference type="ARBA" id="ARBA00004127"/>
    </source>
</evidence>
<comment type="subcellular location">
    <subcellularLocation>
        <location evidence="1">Endomembrane system</location>
        <topology evidence="1">Multi-pass membrane protein</topology>
    </subcellularLocation>
</comment>
<evidence type="ECO:0000256" key="3">
    <source>
        <dbReference type="ARBA" id="ARBA00022692"/>
    </source>
</evidence>
<dbReference type="PANTHER" id="PTHR12459">
    <property type="entry name" value="TRANSMEMBRANE PROTEIN 135-RELATED"/>
    <property type="match status" value="1"/>
</dbReference>
<comment type="similarity">
    <text evidence="2">Belongs to the TMEM135 family.</text>
</comment>
<dbReference type="RefSeq" id="XP_014253039.1">
    <property type="nucleotide sequence ID" value="XM_014397553.2"/>
</dbReference>
<evidence type="ECO:0000256" key="5">
    <source>
        <dbReference type="ARBA" id="ARBA00023136"/>
    </source>
</evidence>
<dbReference type="KEGG" id="clec:106668626"/>
<evidence type="ECO:0000259" key="7">
    <source>
        <dbReference type="Pfam" id="PF15982"/>
    </source>
</evidence>
<evidence type="ECO:0000256" key="4">
    <source>
        <dbReference type="ARBA" id="ARBA00022989"/>
    </source>
</evidence>
<feature type="transmembrane region" description="Helical" evidence="6">
    <location>
        <begin position="63"/>
        <end position="86"/>
    </location>
</feature>
<dbReference type="OrthoDB" id="291792at2759"/>
<dbReference type="AlphaFoldDB" id="A0A8I6RY67"/>
<dbReference type="GO" id="GO:0012505">
    <property type="term" value="C:endomembrane system"/>
    <property type="evidence" value="ECO:0007669"/>
    <property type="project" value="UniProtKB-SubCell"/>
</dbReference>
<feature type="transmembrane region" description="Helical" evidence="6">
    <location>
        <begin position="258"/>
        <end position="277"/>
    </location>
</feature>
<dbReference type="EnsemblMetazoa" id="XM_014397553.2">
    <property type="protein sequence ID" value="XP_014253039.1"/>
    <property type="gene ID" value="LOC106668626"/>
</dbReference>
<keyword evidence="3 6" id="KW-0812">Transmembrane</keyword>
<dbReference type="InterPro" id="IPR026749">
    <property type="entry name" value="Tmem135"/>
</dbReference>
<feature type="domain" description="Transmembrane protein 135 N-terminal" evidence="7">
    <location>
        <begin position="12"/>
        <end position="144"/>
    </location>
</feature>
<dbReference type="Pfam" id="PF15982">
    <property type="entry name" value="TMEM135_C_rich"/>
    <property type="match status" value="1"/>
</dbReference>
<evidence type="ECO:0000256" key="6">
    <source>
        <dbReference type="SAM" id="Phobius"/>
    </source>
</evidence>